<evidence type="ECO:0000313" key="8">
    <source>
        <dbReference type="EMBL" id="QPD05233.1"/>
    </source>
</evidence>
<evidence type="ECO:0000313" key="9">
    <source>
        <dbReference type="Proteomes" id="UP000593737"/>
    </source>
</evidence>
<dbReference type="Gene3D" id="3.40.50.300">
    <property type="entry name" value="P-loop containing nucleotide triphosphate hydrolases"/>
    <property type="match status" value="1"/>
</dbReference>
<keyword evidence="5" id="KW-1278">Translocase</keyword>
<evidence type="ECO:0000256" key="6">
    <source>
        <dbReference type="ARBA" id="ARBA00023136"/>
    </source>
</evidence>
<evidence type="ECO:0000259" key="7">
    <source>
        <dbReference type="PROSITE" id="PS50893"/>
    </source>
</evidence>
<evidence type="ECO:0000256" key="5">
    <source>
        <dbReference type="ARBA" id="ARBA00022967"/>
    </source>
</evidence>
<keyword evidence="1" id="KW-0813">Transport</keyword>
<dbReference type="InterPro" id="IPR003593">
    <property type="entry name" value="AAA+_ATPase"/>
</dbReference>
<dbReference type="GO" id="GO:0005524">
    <property type="term" value="F:ATP binding"/>
    <property type="evidence" value="ECO:0007669"/>
    <property type="project" value="UniProtKB-KW"/>
</dbReference>
<dbReference type="SUPFAM" id="SSF52540">
    <property type="entry name" value="P-loop containing nucleoside triphosphate hydrolases"/>
    <property type="match status" value="1"/>
</dbReference>
<keyword evidence="3" id="KW-0547">Nucleotide-binding</keyword>
<dbReference type="InterPro" id="IPR003439">
    <property type="entry name" value="ABC_transporter-like_ATP-bd"/>
</dbReference>
<accession>A0A7S8FG37</accession>
<dbReference type="PROSITE" id="PS50893">
    <property type="entry name" value="ABC_TRANSPORTER_2"/>
    <property type="match status" value="1"/>
</dbReference>
<protein>
    <submittedName>
        <fullName evidence="8">Trehalose/maltose import ATP-binding protein MalK</fullName>
    </submittedName>
</protein>
<name>A0A7S8FG37_9BACT</name>
<dbReference type="InterPro" id="IPR047641">
    <property type="entry name" value="ABC_transpr_MalK/UgpC-like"/>
</dbReference>
<dbReference type="GO" id="GO:0140359">
    <property type="term" value="F:ABC-type transporter activity"/>
    <property type="evidence" value="ECO:0007669"/>
    <property type="project" value="InterPro"/>
</dbReference>
<dbReference type="InterPro" id="IPR027417">
    <property type="entry name" value="P-loop_NTPase"/>
</dbReference>
<organism evidence="8 9">
    <name type="scientific">Candidatus Nitrospira kreftii</name>
    <dbReference type="NCBI Taxonomy" id="2652173"/>
    <lineage>
        <taxon>Bacteria</taxon>
        <taxon>Pseudomonadati</taxon>
        <taxon>Nitrospirota</taxon>
        <taxon>Nitrospiria</taxon>
        <taxon>Nitrospirales</taxon>
        <taxon>Nitrospiraceae</taxon>
        <taxon>Nitrospira</taxon>
    </lineage>
</organism>
<evidence type="ECO:0000256" key="4">
    <source>
        <dbReference type="ARBA" id="ARBA00022840"/>
    </source>
</evidence>
<dbReference type="Pfam" id="PF17912">
    <property type="entry name" value="OB_MalK"/>
    <property type="match status" value="1"/>
</dbReference>
<dbReference type="GO" id="GO:0008643">
    <property type="term" value="P:carbohydrate transport"/>
    <property type="evidence" value="ECO:0007669"/>
    <property type="project" value="InterPro"/>
</dbReference>
<dbReference type="FunFam" id="3.40.50.300:FF:000042">
    <property type="entry name" value="Maltose/maltodextrin ABC transporter, ATP-binding protein"/>
    <property type="match status" value="1"/>
</dbReference>
<dbReference type="Gene3D" id="2.40.50.140">
    <property type="entry name" value="Nucleic acid-binding proteins"/>
    <property type="match status" value="1"/>
</dbReference>
<evidence type="ECO:0000256" key="2">
    <source>
        <dbReference type="ARBA" id="ARBA00022475"/>
    </source>
</evidence>
<dbReference type="InterPro" id="IPR015855">
    <property type="entry name" value="ABC_transpr_MalK-like"/>
</dbReference>
<dbReference type="Pfam" id="PF00005">
    <property type="entry name" value="ABC_tran"/>
    <property type="match status" value="1"/>
</dbReference>
<dbReference type="Gene3D" id="2.40.50.100">
    <property type="match status" value="1"/>
</dbReference>
<dbReference type="CDD" id="cd03301">
    <property type="entry name" value="ABC_MalK_N"/>
    <property type="match status" value="1"/>
</dbReference>
<dbReference type="InterPro" id="IPR017871">
    <property type="entry name" value="ABC_transporter-like_CS"/>
</dbReference>
<keyword evidence="4 8" id="KW-0067">ATP-binding</keyword>
<sequence>MAEVRIELIEKRIGQKTILPPLTLTVHDGEFFVLVGPSGCGKSTLLSLLAGLDQPTAGRILFDGSDVTDLEPRERDVALVFQSYALYPHMTVRENMAFPLSVAPRAKRLERKRIEEEVQRVAGFLGLSALLNRRPREISGGQRQRVALGRALIRKPRLFLLDEPLSNLDAQLRASMRAELLRLHKELKVTTVYVTHDQTEAMTLGDRLAALNQGRIQQVGRPHDIYATPANLFVAGFMGYPPMNLLSARLRNDSIQAGPLYLTRPPDAPTVNQGQTLTVGLRPEDIVVSPANDTGAEGAGFGIVRLTEPSGPTLWVTAELNDHDEVVTIIGSAQAGFVPKIGERVAVSAPRATLHLFDPTTGLRLGSS</sequence>
<dbReference type="GO" id="GO:0016887">
    <property type="term" value="F:ATP hydrolysis activity"/>
    <property type="evidence" value="ECO:0007669"/>
    <property type="project" value="InterPro"/>
</dbReference>
<dbReference type="InterPro" id="IPR012340">
    <property type="entry name" value="NA-bd_OB-fold"/>
</dbReference>
<dbReference type="GO" id="GO:0055052">
    <property type="term" value="C:ATP-binding cassette (ABC) transporter complex, substrate-binding subunit-containing"/>
    <property type="evidence" value="ECO:0007669"/>
    <property type="project" value="TreeGrafter"/>
</dbReference>
<evidence type="ECO:0000256" key="3">
    <source>
        <dbReference type="ARBA" id="ARBA00022741"/>
    </source>
</evidence>
<feature type="domain" description="ABC transporter" evidence="7">
    <location>
        <begin position="4"/>
        <end position="238"/>
    </location>
</feature>
<dbReference type="SUPFAM" id="SSF50331">
    <property type="entry name" value="MOP-like"/>
    <property type="match status" value="1"/>
</dbReference>
<dbReference type="AlphaFoldDB" id="A0A7S8FG37"/>
<reference evidence="8 9" key="1">
    <citation type="journal article" date="2020" name="ISME J.">
        <title>Enrichment and physiological characterization of a novel comammox Nitrospira indicates ammonium inhibition of complete nitrification.</title>
        <authorList>
            <person name="Sakoula D."/>
            <person name="Koch H."/>
            <person name="Frank J."/>
            <person name="Jetten M.S.M."/>
            <person name="van Kessel M.A.H.J."/>
            <person name="Lucker S."/>
        </authorList>
    </citation>
    <scope>NUCLEOTIDE SEQUENCE [LARGE SCALE GENOMIC DNA]</scope>
    <source>
        <strain evidence="8">Comreactor17</strain>
    </source>
</reference>
<dbReference type="PANTHER" id="PTHR43875:SF15">
    <property type="entry name" value="TREHALOSE IMPORT ATP-BINDING PROTEIN SUGC"/>
    <property type="match status" value="1"/>
</dbReference>
<dbReference type="SMART" id="SM00382">
    <property type="entry name" value="AAA"/>
    <property type="match status" value="1"/>
</dbReference>
<dbReference type="EMBL" id="CP047423">
    <property type="protein sequence ID" value="QPD05233.1"/>
    <property type="molecule type" value="Genomic_DNA"/>
</dbReference>
<keyword evidence="2" id="KW-1003">Cell membrane</keyword>
<gene>
    <name evidence="8" type="ORF">Nkreftii_003007</name>
</gene>
<dbReference type="InterPro" id="IPR008995">
    <property type="entry name" value="Mo/tungstate-bd_C_term_dom"/>
</dbReference>
<dbReference type="InterPro" id="IPR040582">
    <property type="entry name" value="OB_MalK-like"/>
</dbReference>
<proteinExistence type="predicted"/>
<dbReference type="PROSITE" id="PS00211">
    <property type="entry name" value="ABC_TRANSPORTER_1"/>
    <property type="match status" value="1"/>
</dbReference>
<keyword evidence="6" id="KW-0472">Membrane</keyword>
<dbReference type="Proteomes" id="UP000593737">
    <property type="component" value="Chromosome"/>
</dbReference>
<dbReference type="KEGG" id="nkf:Nkreftii_003007"/>
<evidence type="ECO:0000256" key="1">
    <source>
        <dbReference type="ARBA" id="ARBA00022448"/>
    </source>
</evidence>
<dbReference type="PANTHER" id="PTHR43875">
    <property type="entry name" value="MALTODEXTRIN IMPORT ATP-BINDING PROTEIN MSMX"/>
    <property type="match status" value="1"/>
</dbReference>